<name>A0A6P7YGY9_9AMPH</name>
<dbReference type="PANTHER" id="PTHR15583">
    <property type="entry name" value="INTERLEUKIN-17 RECEPTOR"/>
    <property type="match status" value="1"/>
</dbReference>
<dbReference type="InterPro" id="IPR043046">
    <property type="entry name" value="IL17RA/B_FnIII-like_2_sf"/>
</dbReference>
<feature type="domain" description="SEFIR" evidence="10">
    <location>
        <begin position="343"/>
        <end position="489"/>
    </location>
</feature>
<dbReference type="Pfam" id="PF16556">
    <property type="entry name" value="IL17R_fnIII_D1"/>
    <property type="match status" value="1"/>
</dbReference>
<dbReference type="InterPro" id="IPR039465">
    <property type="entry name" value="IL-17_rcpt-like"/>
</dbReference>
<feature type="transmembrane region" description="Helical" evidence="9">
    <location>
        <begin position="302"/>
        <end position="324"/>
    </location>
</feature>
<keyword evidence="3 9" id="KW-0812">Transmembrane</keyword>
<dbReference type="PROSITE" id="PS51534">
    <property type="entry name" value="SEFIR"/>
    <property type="match status" value="1"/>
</dbReference>
<dbReference type="CTD" id="55540"/>
<dbReference type="GeneID" id="115472154"/>
<keyword evidence="6 9" id="KW-0472">Membrane</keyword>
<dbReference type="Gene3D" id="2.60.40.2150">
    <property type="entry name" value="Interleukin-17 receptor A/B, fibronectin-III-like domain 2"/>
    <property type="match status" value="1"/>
</dbReference>
<dbReference type="Pfam" id="PF08357">
    <property type="entry name" value="SEFIR"/>
    <property type="match status" value="1"/>
</dbReference>
<evidence type="ECO:0000256" key="2">
    <source>
        <dbReference type="ARBA" id="ARBA00022475"/>
    </source>
</evidence>
<dbReference type="InParanoid" id="A0A6P7YGY9"/>
<gene>
    <name evidence="12" type="primary">IL17RB</name>
</gene>
<dbReference type="InterPro" id="IPR013568">
    <property type="entry name" value="SEFIR_dom"/>
</dbReference>
<dbReference type="InterPro" id="IPR032356">
    <property type="entry name" value="IL17R_A/B_N"/>
</dbReference>
<dbReference type="OrthoDB" id="8963084at2759"/>
<proteinExistence type="predicted"/>
<evidence type="ECO:0000256" key="1">
    <source>
        <dbReference type="ARBA" id="ARBA00004251"/>
    </source>
</evidence>
<dbReference type="GO" id="GO:0030368">
    <property type="term" value="F:interleukin-17 receptor activity"/>
    <property type="evidence" value="ECO:0007669"/>
    <property type="project" value="InterPro"/>
</dbReference>
<dbReference type="KEGG" id="muo:115472154"/>
<dbReference type="FunCoup" id="A0A6P7YGY9">
    <property type="interactions" value="468"/>
</dbReference>
<keyword evidence="8" id="KW-0325">Glycoprotein</keyword>
<dbReference type="InterPro" id="IPR038683">
    <property type="entry name" value="IL17RA/B_FnIII-like_1_sf"/>
</dbReference>
<organism evidence="11 12">
    <name type="scientific">Microcaecilia unicolor</name>
    <dbReference type="NCBI Taxonomy" id="1415580"/>
    <lineage>
        <taxon>Eukaryota</taxon>
        <taxon>Metazoa</taxon>
        <taxon>Chordata</taxon>
        <taxon>Craniata</taxon>
        <taxon>Vertebrata</taxon>
        <taxon>Euteleostomi</taxon>
        <taxon>Amphibia</taxon>
        <taxon>Gymnophiona</taxon>
        <taxon>Siphonopidae</taxon>
        <taxon>Microcaecilia</taxon>
    </lineage>
</organism>
<sequence length="536" mass="61115">MTVCWIQWRQSWVMTDEATTGTGSEPEQEQSINCSFHNALQPAPEWWDRRNLTPSDLHSLKASLVVTESKLQSKAFLLNVSWHLSRDGSIIKLTAIMICTYTTGNVRACVRCNYTKPFQRQVSPNGQPWEFHYLGFPVEPDTEYNIIAYNIPIANIGEDAPRSSYSISIPGCNNNTMKYAESCIAKGSLWIPNITACQIKDAMEVNFTVSSLAAKYHIELFSCAGSFMPDCDWIGSSDSYGLLSQGNNTRVSVRVPMDDNIYSVTVQVTSSFPACGNDCPGYYITAANCFQGQDPVLGRPPYFIILTSLSLVIFVVVAAIYFVWKHGKVMRTPFIYSAELQPVMKVLLIHLKETTYFQSTVLSFAEFLKDYCRANVILDLWEQERIAEMGPVQWFVAQKDMADKIIFLISSTRNKWVDPVAETTVCHKDENFMFNLALNIFCCDLKSQSSLHKYMVVYFDEFNHKDDLLNILDTCSHYYFMKDIDLFCKDLLNLPRAPIYHLNKKFIKSCKLNMKCIYKLQNTVLEQKAYQAMSTS</sequence>
<dbReference type="RefSeq" id="XP_030062164.1">
    <property type="nucleotide sequence ID" value="XM_030206304.1"/>
</dbReference>
<evidence type="ECO:0000256" key="7">
    <source>
        <dbReference type="ARBA" id="ARBA00023170"/>
    </source>
</evidence>
<comment type="subcellular location">
    <subcellularLocation>
        <location evidence="1">Cell membrane</location>
        <topology evidence="1">Single-pass type I membrane protein</topology>
    </subcellularLocation>
</comment>
<evidence type="ECO:0000256" key="9">
    <source>
        <dbReference type="SAM" id="Phobius"/>
    </source>
</evidence>
<reference evidence="12" key="1">
    <citation type="submission" date="2025-08" db="UniProtKB">
        <authorList>
            <consortium name="RefSeq"/>
        </authorList>
    </citation>
    <scope>IDENTIFICATION</scope>
</reference>
<dbReference type="GO" id="GO:0005886">
    <property type="term" value="C:plasma membrane"/>
    <property type="evidence" value="ECO:0007669"/>
    <property type="project" value="UniProtKB-SubCell"/>
</dbReference>
<keyword evidence="11" id="KW-1185">Reference proteome</keyword>
<keyword evidence="4" id="KW-0732">Signal</keyword>
<evidence type="ECO:0000256" key="5">
    <source>
        <dbReference type="ARBA" id="ARBA00022989"/>
    </source>
</evidence>
<accession>A0A6P7YGY9</accession>
<keyword evidence="5 9" id="KW-1133">Transmembrane helix</keyword>
<evidence type="ECO:0000259" key="10">
    <source>
        <dbReference type="PROSITE" id="PS51534"/>
    </source>
</evidence>
<keyword evidence="2" id="KW-1003">Cell membrane</keyword>
<dbReference type="Gene3D" id="3.40.50.11530">
    <property type="match status" value="1"/>
</dbReference>
<keyword evidence="7 12" id="KW-0675">Receptor</keyword>
<dbReference type="Gene3D" id="2.60.40.2160">
    <property type="entry name" value="Interleukin-17 receptor A/B, fibronectin-III-like domain 1"/>
    <property type="match status" value="1"/>
</dbReference>
<dbReference type="Proteomes" id="UP000515156">
    <property type="component" value="Chromosome 6"/>
</dbReference>
<evidence type="ECO:0000313" key="11">
    <source>
        <dbReference type="Proteomes" id="UP000515156"/>
    </source>
</evidence>
<evidence type="ECO:0000256" key="3">
    <source>
        <dbReference type="ARBA" id="ARBA00022692"/>
    </source>
</evidence>
<evidence type="ECO:0000313" key="12">
    <source>
        <dbReference type="RefSeq" id="XP_030062164.1"/>
    </source>
</evidence>
<evidence type="ECO:0000256" key="6">
    <source>
        <dbReference type="ARBA" id="ARBA00023136"/>
    </source>
</evidence>
<dbReference type="PANTHER" id="PTHR15583:SF11">
    <property type="entry name" value="INTERLEUKIN-17 RECEPTOR B"/>
    <property type="match status" value="1"/>
</dbReference>
<evidence type="ECO:0000256" key="8">
    <source>
        <dbReference type="ARBA" id="ARBA00023180"/>
    </source>
</evidence>
<evidence type="ECO:0000256" key="4">
    <source>
        <dbReference type="ARBA" id="ARBA00022729"/>
    </source>
</evidence>
<protein>
    <submittedName>
        <fullName evidence="12">Interleukin-17 receptor B isoform X1</fullName>
    </submittedName>
</protein>
<dbReference type="AlphaFoldDB" id="A0A6P7YGY9"/>